<dbReference type="AlphaFoldDB" id="F4S537"/>
<reference evidence="4" key="1">
    <citation type="journal article" date="2011" name="Proc. Natl. Acad. Sci. U.S.A.">
        <title>Obligate biotrophy features unraveled by the genomic analysis of rust fungi.</title>
        <authorList>
            <person name="Duplessis S."/>
            <person name="Cuomo C.A."/>
            <person name="Lin Y.-C."/>
            <person name="Aerts A."/>
            <person name="Tisserant E."/>
            <person name="Veneault-Fourrey C."/>
            <person name="Joly D.L."/>
            <person name="Hacquard S."/>
            <person name="Amselem J."/>
            <person name="Cantarel B.L."/>
            <person name="Chiu R."/>
            <person name="Coutinho P.M."/>
            <person name="Feau N."/>
            <person name="Field M."/>
            <person name="Frey P."/>
            <person name="Gelhaye E."/>
            <person name="Goldberg J."/>
            <person name="Grabherr M.G."/>
            <person name="Kodira C.D."/>
            <person name="Kohler A."/>
            <person name="Kuees U."/>
            <person name="Lindquist E.A."/>
            <person name="Lucas S.M."/>
            <person name="Mago R."/>
            <person name="Mauceli E."/>
            <person name="Morin E."/>
            <person name="Murat C."/>
            <person name="Pangilinan J.L."/>
            <person name="Park R."/>
            <person name="Pearson M."/>
            <person name="Quesneville H."/>
            <person name="Rouhier N."/>
            <person name="Sakthikumar S."/>
            <person name="Salamov A.A."/>
            <person name="Schmutz J."/>
            <person name="Selles B."/>
            <person name="Shapiro H."/>
            <person name="Tanguay P."/>
            <person name="Tuskan G.A."/>
            <person name="Henrissat B."/>
            <person name="Van de Peer Y."/>
            <person name="Rouze P."/>
            <person name="Ellis J.G."/>
            <person name="Dodds P.N."/>
            <person name="Schein J.E."/>
            <person name="Zhong S."/>
            <person name="Hamelin R.C."/>
            <person name="Grigoriev I.V."/>
            <person name="Szabo L.J."/>
            <person name="Martin F."/>
        </authorList>
    </citation>
    <scope>NUCLEOTIDE SEQUENCE [LARGE SCALE GENOMIC DNA]</scope>
    <source>
        <strain evidence="4">98AG31 / pathotype 3-4-7</strain>
    </source>
</reference>
<dbReference type="HOGENOM" id="CLU_361358_0_0_1"/>
<dbReference type="InParanoid" id="F4S537"/>
<feature type="compositionally biased region" description="Polar residues" evidence="1">
    <location>
        <begin position="315"/>
        <end position="335"/>
    </location>
</feature>
<organism evidence="4">
    <name type="scientific">Melampsora larici-populina (strain 98AG31 / pathotype 3-4-7)</name>
    <name type="common">Poplar leaf rust fungus</name>
    <dbReference type="NCBI Taxonomy" id="747676"/>
    <lineage>
        <taxon>Eukaryota</taxon>
        <taxon>Fungi</taxon>
        <taxon>Dikarya</taxon>
        <taxon>Basidiomycota</taxon>
        <taxon>Pucciniomycotina</taxon>
        <taxon>Pucciniomycetes</taxon>
        <taxon>Pucciniales</taxon>
        <taxon>Melampsoraceae</taxon>
        <taxon>Melampsora</taxon>
    </lineage>
</organism>
<feature type="region of interest" description="Disordered" evidence="1">
    <location>
        <begin position="520"/>
        <end position="629"/>
    </location>
</feature>
<dbReference type="RefSeq" id="XP_007416450.1">
    <property type="nucleotide sequence ID" value="XM_007416388.1"/>
</dbReference>
<feature type="compositionally biased region" description="Polar residues" evidence="1">
    <location>
        <begin position="646"/>
        <end position="668"/>
    </location>
</feature>
<feature type="compositionally biased region" description="Polar residues" evidence="1">
    <location>
        <begin position="381"/>
        <end position="411"/>
    </location>
</feature>
<dbReference type="KEGG" id="mlr:MELLADRAFT_118100"/>
<protein>
    <submittedName>
        <fullName evidence="3">Uncharacterized protein</fullName>
    </submittedName>
</protein>
<dbReference type="EMBL" id="GL883149">
    <property type="protein sequence ID" value="EGG00251.1"/>
    <property type="molecule type" value="Genomic_DNA"/>
</dbReference>
<dbReference type="GeneID" id="18926158"/>
<keyword evidence="2" id="KW-1133">Transmembrane helix</keyword>
<feature type="transmembrane region" description="Helical" evidence="2">
    <location>
        <begin position="86"/>
        <end position="110"/>
    </location>
</feature>
<dbReference type="OrthoDB" id="2500434at2759"/>
<sequence length="695" mass="76840">MLHQHQHHHHQQQLKKRSPKPTTTTTTTTTFVDNHQLSFRLSLHSLQARSNRLLQPTRVRKLDSVAGATGTSIPELPGRHILVPPWASIVVYSVILSFLILTGAGFILSWNARREFRRRVAIQKAADALDQPAAPISRKDVKSFTRQSIIQLNSSRNPSTYAPPFRISRAGDLLPINVFDRPTRYSMVVAEVVPSLEQTETDDFYRFSQTAQRPSFWELRKSRAISLSHLAVPQLEITPHDQSTELAEVLDGVSWDRNCHSTFTRTPVRRDPSASSSAPTDHTFHDPPSLVPVALEDAPYHPPNRSTSLHKHRSPSPSGQRTKNSEHLSGQLFQTSRDDSEEPSISHTPTYGLSPTPSYIMRVSESNVDPDQAMADYATNSQRPLSPWASNSSMGHSLNDTTIPSRSTSPLNLPRKLSKRILRRPSNTLRDDSGDGSTRSQTPSSDKRPHLPSLNTMEMRVPEPSSMPVDPDKAMAEYAINRQNSASTAPNPNKGLRMLAKLDEVGFTMVGLDELPMVSSPISQSPSPASLPFQSSLNPSMSMTRKPSVKNLPLIPEQSLSRPRPTLERSGSSAARRNPSLPTLGSSTLAPAPSLVQRSASARIVHRHQRRPMQLESIEETQAKSNHRRSVSLNGLQPKMIPINNTRVRRSPSSSNAPVMTEKVTGNSGIRRPPPRMPLSGTMSSGGVRNSSFVP</sequence>
<evidence type="ECO:0000313" key="3">
    <source>
        <dbReference type="EMBL" id="EGG00251.1"/>
    </source>
</evidence>
<feature type="region of interest" description="Disordered" evidence="1">
    <location>
        <begin position="1"/>
        <end position="29"/>
    </location>
</feature>
<accession>F4S537</accession>
<feature type="compositionally biased region" description="Polar residues" evidence="1">
    <location>
        <begin position="569"/>
        <end position="589"/>
    </location>
</feature>
<feature type="compositionally biased region" description="Polar residues" evidence="1">
    <location>
        <begin position="533"/>
        <end position="545"/>
    </location>
</feature>
<keyword evidence="2" id="KW-0472">Membrane</keyword>
<feature type="compositionally biased region" description="Basic residues" evidence="1">
    <location>
        <begin position="1"/>
        <end position="19"/>
    </location>
</feature>
<feature type="compositionally biased region" description="Polar residues" evidence="1">
    <location>
        <begin position="435"/>
        <end position="444"/>
    </location>
</feature>
<evidence type="ECO:0000256" key="2">
    <source>
        <dbReference type="SAM" id="Phobius"/>
    </source>
</evidence>
<evidence type="ECO:0000256" key="1">
    <source>
        <dbReference type="SAM" id="MobiDB-lite"/>
    </source>
</evidence>
<gene>
    <name evidence="3" type="ORF">MELLADRAFT_118100</name>
</gene>
<proteinExistence type="predicted"/>
<dbReference type="VEuPathDB" id="FungiDB:MELLADRAFT_118100"/>
<feature type="compositionally biased region" description="Polar residues" evidence="1">
    <location>
        <begin position="681"/>
        <end position="695"/>
    </location>
</feature>
<feature type="compositionally biased region" description="Polar residues" evidence="1">
    <location>
        <begin position="343"/>
        <end position="357"/>
    </location>
</feature>
<keyword evidence="2" id="KW-0812">Transmembrane</keyword>
<feature type="compositionally biased region" description="Low complexity" evidence="1">
    <location>
        <begin position="520"/>
        <end position="532"/>
    </location>
</feature>
<feature type="region of interest" description="Disordered" evidence="1">
    <location>
        <begin position="263"/>
        <end position="358"/>
    </location>
</feature>
<evidence type="ECO:0000313" key="4">
    <source>
        <dbReference type="Proteomes" id="UP000001072"/>
    </source>
</evidence>
<dbReference type="Proteomes" id="UP000001072">
    <property type="component" value="Unassembled WGS sequence"/>
</dbReference>
<feature type="region of interest" description="Disordered" evidence="1">
    <location>
        <begin position="381"/>
        <end position="468"/>
    </location>
</feature>
<keyword evidence="4" id="KW-1185">Reference proteome</keyword>
<name>F4S537_MELLP</name>
<feature type="region of interest" description="Disordered" evidence="1">
    <location>
        <begin position="646"/>
        <end position="695"/>
    </location>
</feature>